<dbReference type="PIRSF" id="PIRSF011396">
    <property type="entry name" value="Trp_halogenase"/>
    <property type="match status" value="1"/>
</dbReference>
<organism evidence="3 4">
    <name type="scientific">Marisediminitalea aggregata</name>
    <dbReference type="NCBI Taxonomy" id="634436"/>
    <lineage>
        <taxon>Bacteria</taxon>
        <taxon>Pseudomonadati</taxon>
        <taxon>Pseudomonadota</taxon>
        <taxon>Gammaproteobacteria</taxon>
        <taxon>Alteromonadales</taxon>
        <taxon>Alteromonadaceae</taxon>
        <taxon>Marisediminitalea</taxon>
    </lineage>
</organism>
<gene>
    <name evidence="3" type="ORF">SAMN05216361_0887</name>
</gene>
<dbReference type="InterPro" id="IPR006905">
    <property type="entry name" value="Flavin_halogenase"/>
</dbReference>
<dbReference type="AlphaFoldDB" id="A0A1M5FKH6"/>
<proteinExistence type="predicted"/>
<evidence type="ECO:0000313" key="4">
    <source>
        <dbReference type="Proteomes" id="UP000184520"/>
    </source>
</evidence>
<evidence type="ECO:0000256" key="2">
    <source>
        <dbReference type="PIRSR" id="PIRSR011396-2"/>
    </source>
</evidence>
<keyword evidence="2" id="KW-0274">FAD</keyword>
<sequence>MNAPIQQVVIVGGGTAGWLCAGMLAAKLGKQGERHRGVEITLIESPDVSTIGVGEGSWPSLRDTLREIGLSESAFITHCQASFKQGSTFVGWRDGSEHDRYHHPFTNPAGYTEIDVHACWQALHSNKPYDRAFSVQPELCEQHKAPKQLATPDYAYVLNYGYHFDATRLAEMVSDHCVNQLGVRHVQAHIDQVVSHHNGDIKALTTQCGQILEGDLFIDCSGQSALLAGKHYNVPWHSVKDILLNDSAMAVQVPYHEQDNTIASTTLATAHPQGWSWDIGLQHRRGVGMVYSSDFASAEDIEQSLKQYLTKRLPHDVVEQATCRQLKFSPGYRSEFWTHNCLSLGMASGFIEPLEASAVAMVELGVRMLCEQFPQNRDHMRILAARYNERFAYRWARVIDFVKLHYAINQRTNDAYWNAHRDPATWPDSLKSLLSLWQYQPPSRYDVVQNEEIFPSASYQFVLYGMGFKTESPALADSSDMLKRAGAISQKLQATLMQFGQGLPDNRALLNAIRERHKHSSGATL</sequence>
<feature type="active site" evidence="1">
    <location>
        <position position="84"/>
    </location>
</feature>
<keyword evidence="2" id="KW-0285">Flavoprotein</keyword>
<dbReference type="SUPFAM" id="SSF51905">
    <property type="entry name" value="FAD/NAD(P)-binding domain"/>
    <property type="match status" value="1"/>
</dbReference>
<dbReference type="OrthoDB" id="7178350at2"/>
<dbReference type="PANTHER" id="PTHR43747">
    <property type="entry name" value="FAD-BINDING PROTEIN"/>
    <property type="match status" value="1"/>
</dbReference>
<dbReference type="GO" id="GO:0000166">
    <property type="term" value="F:nucleotide binding"/>
    <property type="evidence" value="ECO:0007669"/>
    <property type="project" value="UniProtKB-KW"/>
</dbReference>
<dbReference type="PANTHER" id="PTHR43747:SF4">
    <property type="entry name" value="FLAVIN-DEPENDENT TRYPTOPHAN HALOGENASE"/>
    <property type="match status" value="1"/>
</dbReference>
<dbReference type="InterPro" id="IPR050816">
    <property type="entry name" value="Flavin-dep_Halogenase_NPB"/>
</dbReference>
<evidence type="ECO:0000256" key="1">
    <source>
        <dbReference type="PIRSR" id="PIRSR011396-1"/>
    </source>
</evidence>
<feature type="binding site" evidence="2">
    <location>
        <position position="355"/>
    </location>
    <ligand>
        <name>L-tryptophan</name>
        <dbReference type="ChEBI" id="CHEBI:57912"/>
    </ligand>
</feature>
<keyword evidence="4" id="KW-1185">Reference proteome</keyword>
<dbReference type="RefSeq" id="WP_073318317.1">
    <property type="nucleotide sequence ID" value="NZ_FQWD01000001.1"/>
</dbReference>
<protein>
    <submittedName>
        <fullName evidence="3">Tryptophan halogenase</fullName>
    </submittedName>
</protein>
<accession>A0A1M5FKH6</accession>
<dbReference type="GO" id="GO:0004497">
    <property type="term" value="F:monooxygenase activity"/>
    <property type="evidence" value="ECO:0007669"/>
    <property type="project" value="InterPro"/>
</dbReference>
<dbReference type="Proteomes" id="UP000184520">
    <property type="component" value="Unassembled WGS sequence"/>
</dbReference>
<feature type="binding site" evidence="2">
    <location>
        <begin position="13"/>
        <end position="16"/>
    </location>
    <ligand>
        <name>FAD</name>
        <dbReference type="ChEBI" id="CHEBI:57692"/>
    </ligand>
</feature>
<dbReference type="STRING" id="634436.SAMN05216361_0887"/>
<reference evidence="4" key="1">
    <citation type="submission" date="2016-11" db="EMBL/GenBank/DDBJ databases">
        <authorList>
            <person name="Varghese N."/>
            <person name="Submissions S."/>
        </authorList>
    </citation>
    <scope>NUCLEOTIDE SEQUENCE [LARGE SCALE GENOMIC DNA]</scope>
    <source>
        <strain evidence="4">CGMCC 1.8995</strain>
    </source>
</reference>
<name>A0A1M5FKH6_9ALTE</name>
<dbReference type="InterPro" id="IPR036188">
    <property type="entry name" value="FAD/NAD-bd_sf"/>
</dbReference>
<feature type="binding site" evidence="2">
    <location>
        <position position="84"/>
    </location>
    <ligand>
        <name>7-chloro-L-tryptophan</name>
        <dbReference type="ChEBI" id="CHEBI:58713"/>
    </ligand>
</feature>
<keyword evidence="2" id="KW-0547">Nucleotide-binding</keyword>
<dbReference type="InterPro" id="IPR033856">
    <property type="entry name" value="Trp_halogen"/>
</dbReference>
<dbReference type="EMBL" id="FQWD01000001">
    <property type="protein sequence ID" value="SHF92117.1"/>
    <property type="molecule type" value="Genomic_DNA"/>
</dbReference>
<dbReference type="Pfam" id="PF04820">
    <property type="entry name" value="Trp_halogenase"/>
    <property type="match status" value="1"/>
</dbReference>
<evidence type="ECO:0000313" key="3">
    <source>
        <dbReference type="EMBL" id="SHF92117.1"/>
    </source>
</evidence>
<dbReference type="Gene3D" id="3.50.50.60">
    <property type="entry name" value="FAD/NAD(P)-binding domain"/>
    <property type="match status" value="1"/>
</dbReference>